<dbReference type="EMBL" id="JARAKH010000030">
    <property type="protein sequence ID" value="KAK8386697.1"/>
    <property type="molecule type" value="Genomic_DNA"/>
</dbReference>
<evidence type="ECO:0000313" key="7">
    <source>
        <dbReference type="EMBL" id="KAK8386696.1"/>
    </source>
</evidence>
<evidence type="ECO:0000256" key="2">
    <source>
        <dbReference type="ARBA" id="ARBA00022490"/>
    </source>
</evidence>
<evidence type="ECO:0000313" key="8">
    <source>
        <dbReference type="Proteomes" id="UP001487740"/>
    </source>
</evidence>
<gene>
    <name evidence="7" type="ORF">O3P69_017867</name>
</gene>
<keyword evidence="4" id="KW-0206">Cytoskeleton</keyword>
<dbReference type="Proteomes" id="UP001487740">
    <property type="component" value="Unassembled WGS sequence"/>
</dbReference>
<dbReference type="EMBL" id="JARAKH010000030">
    <property type="protein sequence ID" value="KAK8386696.1"/>
    <property type="molecule type" value="Genomic_DNA"/>
</dbReference>
<dbReference type="InterPro" id="IPR010796">
    <property type="entry name" value="C2_B9-type_dom"/>
</dbReference>
<evidence type="ECO:0000256" key="1">
    <source>
        <dbReference type="ARBA" id="ARBA00004120"/>
    </source>
</evidence>
<dbReference type="PANTHER" id="PTHR12968:SF4">
    <property type="entry name" value="TECTONIC-LIKE COMPLEX MEMBER MKS1"/>
    <property type="match status" value="1"/>
</dbReference>
<reference evidence="7 8" key="1">
    <citation type="submission" date="2023-03" db="EMBL/GenBank/DDBJ databases">
        <title>High-quality genome of Scylla paramamosain provides insights in environmental adaptation.</title>
        <authorList>
            <person name="Zhang L."/>
        </authorList>
    </citation>
    <scope>NUCLEOTIDE SEQUENCE [LARGE SCALE GENOMIC DNA]</scope>
    <source>
        <strain evidence="7">LZ_2023a</strain>
        <tissue evidence="7">Muscle</tissue>
    </source>
</reference>
<evidence type="ECO:0000256" key="3">
    <source>
        <dbReference type="ARBA" id="ARBA00022794"/>
    </source>
</evidence>
<comment type="caution">
    <text evidence="7">The sequence shown here is derived from an EMBL/GenBank/DDBJ whole genome shotgun (WGS) entry which is preliminary data.</text>
</comment>
<dbReference type="GO" id="GO:0060271">
    <property type="term" value="P:cilium assembly"/>
    <property type="evidence" value="ECO:0007669"/>
    <property type="project" value="TreeGrafter"/>
</dbReference>
<keyword evidence="8" id="KW-1185">Reference proteome</keyword>
<organism evidence="7 8">
    <name type="scientific">Scylla paramamosain</name>
    <name type="common">Mud crab</name>
    <dbReference type="NCBI Taxonomy" id="85552"/>
    <lineage>
        <taxon>Eukaryota</taxon>
        <taxon>Metazoa</taxon>
        <taxon>Ecdysozoa</taxon>
        <taxon>Arthropoda</taxon>
        <taxon>Crustacea</taxon>
        <taxon>Multicrustacea</taxon>
        <taxon>Malacostraca</taxon>
        <taxon>Eumalacostraca</taxon>
        <taxon>Eucarida</taxon>
        <taxon>Decapoda</taxon>
        <taxon>Pleocyemata</taxon>
        <taxon>Brachyura</taxon>
        <taxon>Eubrachyura</taxon>
        <taxon>Portunoidea</taxon>
        <taxon>Portunidae</taxon>
        <taxon>Portuninae</taxon>
        <taxon>Scylla</taxon>
    </lineage>
</organism>
<evidence type="ECO:0008006" key="9">
    <source>
        <dbReference type="Google" id="ProtNLM"/>
    </source>
</evidence>
<evidence type="ECO:0000256" key="5">
    <source>
        <dbReference type="ARBA" id="ARBA00023273"/>
    </source>
</evidence>
<evidence type="ECO:0000256" key="4">
    <source>
        <dbReference type="ARBA" id="ARBA00023212"/>
    </source>
</evidence>
<dbReference type="PROSITE" id="PS51381">
    <property type="entry name" value="C2_B9"/>
    <property type="match status" value="1"/>
</dbReference>
<protein>
    <recommendedName>
        <fullName evidence="9">Meckel syndrome type 1 protein</fullName>
    </recommendedName>
</protein>
<comment type="subcellular location">
    <subcellularLocation>
        <location evidence="1">Cytoplasm</location>
        <location evidence="1">Cytoskeleton</location>
        <location evidence="1">Cilium basal body</location>
    </subcellularLocation>
</comment>
<proteinExistence type="predicted"/>
<dbReference type="Pfam" id="PF07162">
    <property type="entry name" value="B9-C2"/>
    <property type="match status" value="1"/>
</dbReference>
<keyword evidence="3" id="KW-0970">Cilium biogenesis/degradation</keyword>
<dbReference type="GO" id="GO:0036038">
    <property type="term" value="C:MKS complex"/>
    <property type="evidence" value="ECO:0007669"/>
    <property type="project" value="TreeGrafter"/>
</dbReference>
<dbReference type="AlphaFoldDB" id="A0AAW0THD2"/>
<accession>A0AAW0THD2</accession>
<evidence type="ECO:0000256" key="6">
    <source>
        <dbReference type="SAM" id="MobiDB-lite"/>
    </source>
</evidence>
<keyword evidence="5" id="KW-0966">Cell projection</keyword>
<dbReference type="PANTHER" id="PTHR12968">
    <property type="entry name" value="B9 DOMAIN-CONTAINING"/>
    <property type="match status" value="1"/>
</dbReference>
<sequence length="529" mass="59899">MEPSRDQCAFYYTKDDIENLQIKITLQQLTGSQLVAVSPRVVEDTQAGRQNEVPLASLTTAATYPTTHHVTVKWQQKILSVCEALEYRRSIYANDPKYRTRHKQAIKRRKYQRIFTYVHEDNYQLQEQHSATTSKKMEQECCLRQRANRTRGNDSVDSEEVSEKSSVVAKEDKKKRPPTTFQQQYLYIMADLAPQESLGESRVYETVLCVLKYDGQSQLTVTPDFNMPTTKAYRLESFGPDNALYEYQIENVSLTRSAEERNQEEQLANQMARQRIEEIQQMARLDWDTEGQPGQGELRLMTVGEITRALYFPEASSLYIHYALYLPPGWRVNPGTECEGFTPTCWLSHSDEVAAAHFSTPFSLDVTRSSSGKGWPLLLLAAFSLDWFGHDRDEGYAAFALPASGPHDKHQVKDGLYQVGTWRPAQISPLAKMRRFFLGGCQLMSDPSYLAVGAQASSQVGRVSRLGFNTNTSGTIELRASTVVQADFIGKDLQTPLEMPPGWQLSTVAVIDAFNKSRQKLRAAKQGLL</sequence>
<keyword evidence="2" id="KW-0963">Cytoplasm</keyword>
<feature type="region of interest" description="Disordered" evidence="6">
    <location>
        <begin position="145"/>
        <end position="176"/>
    </location>
</feature>
<name>A0AAW0THD2_SCYPA</name>